<dbReference type="AlphaFoldDB" id="A0A133KNK9"/>
<dbReference type="PATRIC" id="fig|1398.22.peg.2106"/>
<sequence>MGIHKRKPRLNGGKNGRAFARKRRSTAKKLFSDIVRAWPPKSAGKARDLLNDFSRISSVRAE</sequence>
<evidence type="ECO:0000313" key="3">
    <source>
        <dbReference type="Proteomes" id="UP000070376"/>
    </source>
</evidence>
<organism evidence="2 3">
    <name type="scientific">Heyndrickxia coagulans</name>
    <name type="common">Weizmannia coagulans</name>
    <dbReference type="NCBI Taxonomy" id="1398"/>
    <lineage>
        <taxon>Bacteria</taxon>
        <taxon>Bacillati</taxon>
        <taxon>Bacillota</taxon>
        <taxon>Bacilli</taxon>
        <taxon>Bacillales</taxon>
        <taxon>Bacillaceae</taxon>
        <taxon>Heyndrickxia</taxon>
    </lineage>
</organism>
<feature type="region of interest" description="Disordered" evidence="1">
    <location>
        <begin position="1"/>
        <end position="24"/>
    </location>
</feature>
<evidence type="ECO:0000313" key="2">
    <source>
        <dbReference type="EMBL" id="KWZ81164.1"/>
    </source>
</evidence>
<accession>A0A133KNK9</accession>
<reference evidence="3" key="1">
    <citation type="submission" date="2016-01" db="EMBL/GenBank/DDBJ databases">
        <authorList>
            <person name="Mitreva M."/>
            <person name="Pepin K.H."/>
            <person name="Mihindukulasuriya K.A."/>
            <person name="Fulton R."/>
            <person name="Fronick C."/>
            <person name="O'Laughlin M."/>
            <person name="Miner T."/>
            <person name="Herter B."/>
            <person name="Rosa B.A."/>
            <person name="Cordes M."/>
            <person name="Tomlinson C."/>
            <person name="Wollam A."/>
            <person name="Palsikar V.B."/>
            <person name="Mardis E.R."/>
            <person name="Wilson R.K."/>
        </authorList>
    </citation>
    <scope>NUCLEOTIDE SEQUENCE [LARGE SCALE GENOMIC DNA]</scope>
    <source>
        <strain evidence="3">GED7749B</strain>
    </source>
</reference>
<gene>
    <name evidence="2" type="ORF">HMPREF3213_02100</name>
</gene>
<proteinExistence type="predicted"/>
<name>A0A133KNK9_HEYCO</name>
<dbReference type="EMBL" id="LRPN01000078">
    <property type="protein sequence ID" value="KWZ81164.1"/>
    <property type="molecule type" value="Genomic_DNA"/>
</dbReference>
<comment type="caution">
    <text evidence="2">The sequence shown here is derived from an EMBL/GenBank/DDBJ whole genome shotgun (WGS) entry which is preliminary data.</text>
</comment>
<evidence type="ECO:0000256" key="1">
    <source>
        <dbReference type="SAM" id="MobiDB-lite"/>
    </source>
</evidence>
<dbReference type="Proteomes" id="UP000070376">
    <property type="component" value="Unassembled WGS sequence"/>
</dbReference>
<protein>
    <submittedName>
        <fullName evidence="2">Uncharacterized protein</fullName>
    </submittedName>
</protein>